<comment type="caution">
    <text evidence="1">The sequence shown here is derived from an EMBL/GenBank/DDBJ whole genome shotgun (WGS) entry which is preliminary data.</text>
</comment>
<evidence type="ECO:0000313" key="1">
    <source>
        <dbReference type="EMBL" id="GID50429.1"/>
    </source>
</evidence>
<gene>
    <name evidence="1" type="ORF">Aca07nite_77040</name>
</gene>
<protein>
    <submittedName>
        <fullName evidence="1">Uncharacterized protein</fullName>
    </submittedName>
</protein>
<accession>A0ABQ3WW62</accession>
<proteinExistence type="predicted"/>
<name>A0ABQ3WW62_9ACTN</name>
<organism evidence="1">
    <name type="scientific">Actinoplanes campanulatus</name>
    <dbReference type="NCBI Taxonomy" id="113559"/>
    <lineage>
        <taxon>Bacteria</taxon>
        <taxon>Bacillati</taxon>
        <taxon>Actinomycetota</taxon>
        <taxon>Actinomycetes</taxon>
        <taxon>Micromonosporales</taxon>
        <taxon>Micromonosporaceae</taxon>
        <taxon>Actinoplanes</taxon>
    </lineage>
</organism>
<sequence length="65" mass="6939">MPHDQAVKAGQPHTKDAACATAHAIRHADDHNAATVSTHPAGEYSTTTVLIADDQPLQRHGFRTV</sequence>
<reference evidence="1" key="1">
    <citation type="submission" date="2021-01" db="EMBL/GenBank/DDBJ databases">
        <title>Whole genome shotgun sequence of Actinoplanes capillaceus NBRC 16408.</title>
        <authorList>
            <person name="Komaki H."/>
            <person name="Tamura T."/>
        </authorList>
    </citation>
    <scope>NUCLEOTIDE SEQUENCE [LARGE SCALE GENOMIC DNA]</scope>
    <source>
        <strain evidence="1">NBRC 16408</strain>
    </source>
</reference>
<dbReference type="EMBL" id="BOMF01000149">
    <property type="protein sequence ID" value="GID50429.1"/>
    <property type="molecule type" value="Genomic_DNA"/>
</dbReference>